<proteinExistence type="predicted"/>
<dbReference type="WBParaSite" id="Minc3s06668g40146">
    <property type="protein sequence ID" value="Minc3s06668g40146"/>
    <property type="gene ID" value="Minc3s06668g40146"/>
</dbReference>
<evidence type="ECO:0000313" key="3">
    <source>
        <dbReference type="WBParaSite" id="Minc3s06668g40146"/>
    </source>
</evidence>
<accession>A0A914NI03</accession>
<sequence length="59" mass="6657">MSRSRLSAMAIGVHFWSISGVLRLACFKNLKNRRLPFGIALDVLSFSACVDILRIRCFV</sequence>
<keyword evidence="1" id="KW-0472">Membrane</keyword>
<keyword evidence="1" id="KW-0812">Transmembrane</keyword>
<organism evidence="2 3">
    <name type="scientific">Meloidogyne incognita</name>
    <name type="common">Southern root-knot nematode worm</name>
    <name type="synonym">Oxyuris incognita</name>
    <dbReference type="NCBI Taxonomy" id="6306"/>
    <lineage>
        <taxon>Eukaryota</taxon>
        <taxon>Metazoa</taxon>
        <taxon>Ecdysozoa</taxon>
        <taxon>Nematoda</taxon>
        <taxon>Chromadorea</taxon>
        <taxon>Rhabditida</taxon>
        <taxon>Tylenchina</taxon>
        <taxon>Tylenchomorpha</taxon>
        <taxon>Tylenchoidea</taxon>
        <taxon>Meloidogynidae</taxon>
        <taxon>Meloidogyninae</taxon>
        <taxon>Meloidogyne</taxon>
        <taxon>Meloidogyne incognita group</taxon>
    </lineage>
</organism>
<feature type="transmembrane region" description="Helical" evidence="1">
    <location>
        <begin position="6"/>
        <end position="26"/>
    </location>
</feature>
<evidence type="ECO:0000313" key="2">
    <source>
        <dbReference type="Proteomes" id="UP000887563"/>
    </source>
</evidence>
<dbReference type="AlphaFoldDB" id="A0A914NI03"/>
<keyword evidence="1" id="KW-1133">Transmembrane helix</keyword>
<evidence type="ECO:0000256" key="1">
    <source>
        <dbReference type="SAM" id="Phobius"/>
    </source>
</evidence>
<keyword evidence="2" id="KW-1185">Reference proteome</keyword>
<protein>
    <submittedName>
        <fullName evidence="3">Candidate secreted effector</fullName>
    </submittedName>
</protein>
<name>A0A914NI03_MELIC</name>
<dbReference type="Proteomes" id="UP000887563">
    <property type="component" value="Unplaced"/>
</dbReference>
<reference evidence="3" key="1">
    <citation type="submission" date="2022-11" db="UniProtKB">
        <authorList>
            <consortium name="WormBaseParasite"/>
        </authorList>
    </citation>
    <scope>IDENTIFICATION</scope>
</reference>